<keyword evidence="8 12" id="KW-1133">Transmembrane helix</keyword>
<dbReference type="InterPro" id="IPR017927">
    <property type="entry name" value="FAD-bd_FR_type"/>
</dbReference>
<dbReference type="SFLD" id="SFLDG01169">
    <property type="entry name" value="NADPH_oxidase_subgroup_(NOX)"/>
    <property type="match status" value="1"/>
</dbReference>
<protein>
    <submittedName>
        <fullName evidence="15">NOX5 oxidase</fullName>
    </submittedName>
</protein>
<gene>
    <name evidence="15" type="primary">Nox5</name>
    <name evidence="15" type="ORF">CHLHAR_R13731</name>
</gene>
<evidence type="ECO:0000256" key="7">
    <source>
        <dbReference type="ARBA" id="ARBA00022857"/>
    </source>
</evidence>
<dbReference type="InterPro" id="IPR050369">
    <property type="entry name" value="RBOH/FRE"/>
</dbReference>
<feature type="domain" description="EF-hand" evidence="13">
    <location>
        <begin position="52"/>
        <end position="87"/>
    </location>
</feature>
<evidence type="ECO:0000256" key="3">
    <source>
        <dbReference type="ARBA" id="ARBA00022692"/>
    </source>
</evidence>
<accession>A0A850V3X6</accession>
<keyword evidence="3 12" id="KW-0812">Transmembrane</keyword>
<dbReference type="GO" id="GO:0016175">
    <property type="term" value="F:superoxide-generating NAD(P)H oxidase activity"/>
    <property type="evidence" value="ECO:0007669"/>
    <property type="project" value="TreeGrafter"/>
</dbReference>
<dbReference type="InterPro" id="IPR011992">
    <property type="entry name" value="EF-hand-dom_pair"/>
</dbReference>
<feature type="transmembrane region" description="Helical" evidence="12">
    <location>
        <begin position="617"/>
        <end position="640"/>
    </location>
</feature>
<dbReference type="Pfam" id="PF01794">
    <property type="entry name" value="Ferric_reduct"/>
    <property type="match status" value="1"/>
</dbReference>
<keyword evidence="2" id="KW-0285">Flavoprotein</keyword>
<dbReference type="PROSITE" id="PS50222">
    <property type="entry name" value="EF_HAND_2"/>
    <property type="match status" value="2"/>
</dbReference>
<keyword evidence="10 12" id="KW-0472">Membrane</keyword>
<dbReference type="SFLD" id="SFLDS00052">
    <property type="entry name" value="Ferric_Reductase_Domain"/>
    <property type="match status" value="1"/>
</dbReference>
<dbReference type="AlphaFoldDB" id="A0A850V3X6"/>
<dbReference type="GO" id="GO:0005509">
    <property type="term" value="F:calcium ion binding"/>
    <property type="evidence" value="ECO:0007669"/>
    <property type="project" value="InterPro"/>
</dbReference>
<keyword evidence="5" id="KW-0274">FAD</keyword>
<dbReference type="SFLD" id="SFLDG01168">
    <property type="entry name" value="Ferric_reductase_subgroup_(FRE"/>
    <property type="match status" value="1"/>
</dbReference>
<evidence type="ECO:0000259" key="13">
    <source>
        <dbReference type="PROSITE" id="PS50222"/>
    </source>
</evidence>
<feature type="compositionally biased region" description="Basic and acidic residues" evidence="11">
    <location>
        <begin position="567"/>
        <end position="579"/>
    </location>
</feature>
<dbReference type="EMBL" id="WEIW01001537">
    <property type="protein sequence ID" value="NWH38316.1"/>
    <property type="molecule type" value="Genomic_DNA"/>
</dbReference>
<dbReference type="GO" id="GO:0006952">
    <property type="term" value="P:defense response"/>
    <property type="evidence" value="ECO:0007669"/>
    <property type="project" value="TreeGrafter"/>
</dbReference>
<dbReference type="PANTHER" id="PTHR11972:SF58">
    <property type="entry name" value="NADPH OXIDASE 5"/>
    <property type="match status" value="1"/>
</dbReference>
<dbReference type="InterPro" id="IPR017938">
    <property type="entry name" value="Riboflavin_synthase-like_b-brl"/>
</dbReference>
<keyword evidence="6" id="KW-0106">Calcium</keyword>
<dbReference type="Pfam" id="PF08022">
    <property type="entry name" value="FAD_binding_8"/>
    <property type="match status" value="1"/>
</dbReference>
<dbReference type="Proteomes" id="UP000640999">
    <property type="component" value="Unassembled WGS sequence"/>
</dbReference>
<organism evidence="15 16">
    <name type="scientific">Chloropsis hardwickii</name>
    <dbReference type="NCBI Taxonomy" id="667144"/>
    <lineage>
        <taxon>Eukaryota</taxon>
        <taxon>Metazoa</taxon>
        <taxon>Chordata</taxon>
        <taxon>Craniata</taxon>
        <taxon>Vertebrata</taxon>
        <taxon>Euteleostomi</taxon>
        <taxon>Archelosauria</taxon>
        <taxon>Archosauria</taxon>
        <taxon>Dinosauria</taxon>
        <taxon>Saurischia</taxon>
        <taxon>Theropoda</taxon>
        <taxon>Coelurosauria</taxon>
        <taxon>Aves</taxon>
        <taxon>Neognathae</taxon>
        <taxon>Neoaves</taxon>
        <taxon>Telluraves</taxon>
        <taxon>Australaves</taxon>
        <taxon>Passeriformes</taxon>
        <taxon>Corvoidea</taxon>
        <taxon>Irenidae</taxon>
        <taxon>Chloropsis</taxon>
    </lineage>
</organism>
<feature type="domain" description="FAD-binding FR-type" evidence="14">
    <location>
        <begin position="483"/>
        <end position="610"/>
    </location>
</feature>
<evidence type="ECO:0000256" key="1">
    <source>
        <dbReference type="ARBA" id="ARBA00004141"/>
    </source>
</evidence>
<evidence type="ECO:0000256" key="2">
    <source>
        <dbReference type="ARBA" id="ARBA00022630"/>
    </source>
</evidence>
<dbReference type="SUPFAM" id="SSF52343">
    <property type="entry name" value="Ferredoxin reductase-like, C-terminal NADP-linked domain"/>
    <property type="match status" value="1"/>
</dbReference>
<dbReference type="FunFam" id="3.40.50.80:FF:000012">
    <property type="entry name" value="NADPH oxidase, isoform B"/>
    <property type="match status" value="1"/>
</dbReference>
<dbReference type="PROSITE" id="PS51384">
    <property type="entry name" value="FAD_FR"/>
    <property type="match status" value="1"/>
</dbReference>
<keyword evidence="7" id="KW-0521">NADP</keyword>
<dbReference type="InterPro" id="IPR002048">
    <property type="entry name" value="EF_hand_dom"/>
</dbReference>
<feature type="compositionally biased region" description="Polar residues" evidence="11">
    <location>
        <begin position="580"/>
        <end position="590"/>
    </location>
</feature>
<dbReference type="SUPFAM" id="SSF47473">
    <property type="entry name" value="EF-hand"/>
    <property type="match status" value="1"/>
</dbReference>
<dbReference type="GO" id="GO:0042554">
    <property type="term" value="P:superoxide anion generation"/>
    <property type="evidence" value="ECO:0007669"/>
    <property type="project" value="TreeGrafter"/>
</dbReference>
<dbReference type="OrthoDB" id="167398at2759"/>
<evidence type="ECO:0000256" key="9">
    <source>
        <dbReference type="ARBA" id="ARBA00023002"/>
    </source>
</evidence>
<feature type="non-terminal residue" evidence="15">
    <location>
        <position position="1"/>
    </location>
</feature>
<feature type="non-terminal residue" evidence="15">
    <location>
        <position position="799"/>
    </location>
</feature>
<feature type="domain" description="EF-hand" evidence="13">
    <location>
        <begin position="154"/>
        <end position="189"/>
    </location>
</feature>
<reference evidence="15" key="1">
    <citation type="submission" date="2019-10" db="EMBL/GenBank/DDBJ databases">
        <title>Bird 10,000 Genomes (B10K) Project - Family phase.</title>
        <authorList>
            <person name="Zhang G."/>
        </authorList>
    </citation>
    <scope>NUCLEOTIDE SEQUENCE</scope>
    <source>
        <strain evidence="15">B10K-IZ-033-78</strain>
        <tissue evidence="15">Muscle</tissue>
    </source>
</reference>
<proteinExistence type="predicted"/>
<comment type="subcellular location">
    <subcellularLocation>
        <location evidence="1">Membrane</location>
        <topology evidence="1">Multi-pass membrane protein</topology>
    </subcellularLocation>
</comment>
<evidence type="ECO:0000256" key="11">
    <source>
        <dbReference type="SAM" id="MobiDB-lite"/>
    </source>
</evidence>
<dbReference type="CDD" id="cd06186">
    <property type="entry name" value="NOX_Duox_like_FAD_NADP"/>
    <property type="match status" value="1"/>
</dbReference>
<dbReference type="FunFam" id="2.40.30.10:FF:000056">
    <property type="entry name" value="NADPH oxidase 5"/>
    <property type="match status" value="1"/>
</dbReference>
<evidence type="ECO:0000313" key="15">
    <source>
        <dbReference type="EMBL" id="NWH38316.1"/>
    </source>
</evidence>
<evidence type="ECO:0000256" key="10">
    <source>
        <dbReference type="ARBA" id="ARBA00023136"/>
    </source>
</evidence>
<evidence type="ECO:0000256" key="4">
    <source>
        <dbReference type="ARBA" id="ARBA00022723"/>
    </source>
</evidence>
<dbReference type="Pfam" id="PF13202">
    <property type="entry name" value="EF-hand_5"/>
    <property type="match status" value="2"/>
</dbReference>
<dbReference type="InterPro" id="IPR039261">
    <property type="entry name" value="FNR_nucleotide-bd"/>
</dbReference>
<comment type="caution">
    <text evidence="15">The sequence shown here is derived from an EMBL/GenBank/DDBJ whole genome shotgun (WGS) entry which is preliminary data.</text>
</comment>
<dbReference type="Gene3D" id="1.10.238.10">
    <property type="entry name" value="EF-hand"/>
    <property type="match status" value="1"/>
</dbReference>
<keyword evidence="9" id="KW-0560">Oxidoreductase</keyword>
<dbReference type="InterPro" id="IPR013112">
    <property type="entry name" value="FAD-bd_8"/>
</dbReference>
<evidence type="ECO:0000259" key="14">
    <source>
        <dbReference type="PROSITE" id="PS51384"/>
    </source>
</evidence>
<dbReference type="InterPro" id="IPR013121">
    <property type="entry name" value="Fe_red_NAD-bd_6"/>
</dbReference>
<feature type="region of interest" description="Disordered" evidence="11">
    <location>
        <begin position="567"/>
        <end position="590"/>
    </location>
</feature>
<dbReference type="PROSITE" id="PS00018">
    <property type="entry name" value="EF_HAND_1"/>
    <property type="match status" value="2"/>
</dbReference>
<dbReference type="InterPro" id="IPR013130">
    <property type="entry name" value="Fe3_Rdtase_TM_dom"/>
</dbReference>
<keyword evidence="4" id="KW-0479">Metal-binding</keyword>
<dbReference type="CDD" id="cd00051">
    <property type="entry name" value="EFh"/>
    <property type="match status" value="1"/>
</dbReference>
<name>A0A850V3X6_9CORV</name>
<sequence>LLGLLGFRDRSGAMGTAADEEWLRWVSERFGNVAGKEKEISLEEFKSALQLKESFFAERFFALFDSDGSGSLSREELLGSLRRLLGGNPTEKLRFLFQVYDVDGERRKNGICWEFFFGINLGFWSWSGSIDAEELRVVLRGCLRESSLALPEERLGALSQALLQALDRDQSGSITFPELREQLEAFPELLESLSASAASWLKPRNAHPAEPGLCCLSRESRGDPGLCCFSRESRGDPGLCCFSRESRGDPGLCCFSRESRGDPGLCCFSRESRGDRRARLCCLGGWVATTALLLALGALWHRERGPALALARGCGQSLNLNCALLAALMLRRSLTWLRSTPLAELFPLELHVRGHERVGHLVLALGTAHAGAHLAQAGLSQPDWLLALAEYLRRARPGAAGAGGLGGTAPQTGLALLALLLAMLACSSPCVRRGGHFEVFYWSHLSYIPVWFLLLLHAPQFWKWFLIPGSLFVLEKVLGWAWRRAGDLHILEAKLLPSKVIHLVIQRPRSFRFQPGDYVYLNVPAIAAYEWHPFSISSAPEQPETLWLHIRARGQWTTKLYQYFQQPERRGPEPSRRWEQSGSVPESGSPLSLDLPQCFLDGPYGSPSRRIFTSEHAVLIGAGIGITPFASILQSIMIRYRRRKQSCPRCHFSWSEERRDEEMTLRKVDFIWITRDQQHLQWFLGLLAKLETEQAELEPGGKFLELHLYMTSVLGQGDVRALGLQLALELLAAREQRDSISGLRSRTRPGRPDWAKVFGQVAAERRGQVRVFFCGSAGLARDIQRHCRSFGFRFSRENF</sequence>
<evidence type="ECO:0000256" key="6">
    <source>
        <dbReference type="ARBA" id="ARBA00022837"/>
    </source>
</evidence>
<dbReference type="Gene3D" id="3.40.50.80">
    <property type="entry name" value="Nucleotide-binding domain of ferredoxin-NADP reductase (FNR) module"/>
    <property type="match status" value="1"/>
</dbReference>
<keyword evidence="16" id="KW-1185">Reference proteome</keyword>
<dbReference type="SMART" id="SM00054">
    <property type="entry name" value="EFh"/>
    <property type="match status" value="2"/>
</dbReference>
<dbReference type="SUPFAM" id="SSF63380">
    <property type="entry name" value="Riboflavin synthase domain-like"/>
    <property type="match status" value="1"/>
</dbReference>
<dbReference type="Pfam" id="PF08030">
    <property type="entry name" value="NAD_binding_6"/>
    <property type="match status" value="1"/>
</dbReference>
<dbReference type="Gene3D" id="2.40.30.10">
    <property type="entry name" value="Translation factors"/>
    <property type="match status" value="1"/>
</dbReference>
<evidence type="ECO:0000256" key="5">
    <source>
        <dbReference type="ARBA" id="ARBA00022827"/>
    </source>
</evidence>
<evidence type="ECO:0000256" key="8">
    <source>
        <dbReference type="ARBA" id="ARBA00022989"/>
    </source>
</evidence>
<dbReference type="PANTHER" id="PTHR11972">
    <property type="entry name" value="NADPH OXIDASE"/>
    <property type="match status" value="1"/>
</dbReference>
<evidence type="ECO:0000313" key="16">
    <source>
        <dbReference type="Proteomes" id="UP000640999"/>
    </source>
</evidence>
<dbReference type="GO" id="GO:0043020">
    <property type="term" value="C:NADPH oxidase complex"/>
    <property type="evidence" value="ECO:0007669"/>
    <property type="project" value="TreeGrafter"/>
</dbReference>
<dbReference type="InterPro" id="IPR018247">
    <property type="entry name" value="EF_Hand_1_Ca_BS"/>
</dbReference>
<evidence type="ECO:0000256" key="12">
    <source>
        <dbReference type="SAM" id="Phobius"/>
    </source>
</evidence>